<evidence type="ECO:0008006" key="4">
    <source>
        <dbReference type="Google" id="ProtNLM"/>
    </source>
</evidence>
<comment type="caution">
    <text evidence="2">The sequence shown here is derived from an EMBL/GenBank/DDBJ whole genome shotgun (WGS) entry which is preliminary data.</text>
</comment>
<keyword evidence="3" id="KW-1185">Reference proteome</keyword>
<evidence type="ECO:0000313" key="2">
    <source>
        <dbReference type="EMBL" id="KAF5403662.1"/>
    </source>
</evidence>
<name>A0A8J4TJ97_9TREM</name>
<keyword evidence="1" id="KW-0732">Signal</keyword>
<feature type="chain" id="PRO_5035185880" description="Secreted protein" evidence="1">
    <location>
        <begin position="23"/>
        <end position="105"/>
    </location>
</feature>
<dbReference type="AlphaFoldDB" id="A0A8J4TJ97"/>
<evidence type="ECO:0000313" key="3">
    <source>
        <dbReference type="Proteomes" id="UP000748531"/>
    </source>
</evidence>
<dbReference type="Proteomes" id="UP000748531">
    <property type="component" value="Unassembled WGS sequence"/>
</dbReference>
<proteinExistence type="predicted"/>
<dbReference type="OrthoDB" id="6233323at2759"/>
<protein>
    <recommendedName>
        <fullName evidence="4">Secreted protein</fullName>
    </recommendedName>
</protein>
<reference evidence="2" key="1">
    <citation type="submission" date="2019-05" db="EMBL/GenBank/DDBJ databases">
        <title>Annotation for the trematode Paragonimus heterotremus.</title>
        <authorList>
            <person name="Choi Y.-J."/>
        </authorList>
    </citation>
    <scope>NUCLEOTIDE SEQUENCE</scope>
    <source>
        <strain evidence="2">LC</strain>
    </source>
</reference>
<gene>
    <name evidence="2" type="ORF">PHET_02757</name>
</gene>
<sequence>MMMLQHFLVIILLGTFVRVSSAESHFGTDCNNGIRGLAQHCISEGYQQHGCSKTAGNSEAEACKNCPGCIEYAKSCLRYNLENTSPVNKCSNAQVMARTLKRQGY</sequence>
<dbReference type="EMBL" id="LUCH01001104">
    <property type="protein sequence ID" value="KAF5403662.1"/>
    <property type="molecule type" value="Genomic_DNA"/>
</dbReference>
<accession>A0A8J4TJ97</accession>
<organism evidence="2 3">
    <name type="scientific">Paragonimus heterotremus</name>
    <dbReference type="NCBI Taxonomy" id="100268"/>
    <lineage>
        <taxon>Eukaryota</taxon>
        <taxon>Metazoa</taxon>
        <taxon>Spiralia</taxon>
        <taxon>Lophotrochozoa</taxon>
        <taxon>Platyhelminthes</taxon>
        <taxon>Trematoda</taxon>
        <taxon>Digenea</taxon>
        <taxon>Plagiorchiida</taxon>
        <taxon>Troglotremata</taxon>
        <taxon>Troglotrematidae</taxon>
        <taxon>Paragonimus</taxon>
    </lineage>
</organism>
<feature type="signal peptide" evidence="1">
    <location>
        <begin position="1"/>
        <end position="22"/>
    </location>
</feature>
<evidence type="ECO:0000256" key="1">
    <source>
        <dbReference type="SAM" id="SignalP"/>
    </source>
</evidence>